<keyword evidence="2" id="KW-1185">Reference proteome</keyword>
<feature type="non-terminal residue" evidence="1">
    <location>
        <position position="1"/>
    </location>
</feature>
<evidence type="ECO:0000313" key="1">
    <source>
        <dbReference type="EMBL" id="GMT20932.1"/>
    </source>
</evidence>
<dbReference type="EMBL" id="BTSY01000003">
    <property type="protein sequence ID" value="GMT20932.1"/>
    <property type="molecule type" value="Genomic_DNA"/>
</dbReference>
<comment type="caution">
    <text evidence="1">The sequence shown here is derived from an EMBL/GenBank/DDBJ whole genome shotgun (WGS) entry which is preliminary data.</text>
</comment>
<organism evidence="1 2">
    <name type="scientific">Pristionchus fissidentatus</name>
    <dbReference type="NCBI Taxonomy" id="1538716"/>
    <lineage>
        <taxon>Eukaryota</taxon>
        <taxon>Metazoa</taxon>
        <taxon>Ecdysozoa</taxon>
        <taxon>Nematoda</taxon>
        <taxon>Chromadorea</taxon>
        <taxon>Rhabditida</taxon>
        <taxon>Rhabditina</taxon>
        <taxon>Diplogasteromorpha</taxon>
        <taxon>Diplogasteroidea</taxon>
        <taxon>Neodiplogasteridae</taxon>
        <taxon>Pristionchus</taxon>
    </lineage>
</organism>
<feature type="non-terminal residue" evidence="1">
    <location>
        <position position="90"/>
    </location>
</feature>
<protein>
    <submittedName>
        <fullName evidence="1">Uncharacterized protein</fullName>
    </submittedName>
</protein>
<dbReference type="Proteomes" id="UP001432322">
    <property type="component" value="Unassembled WGS sequence"/>
</dbReference>
<accession>A0AAV5VMK2</accession>
<sequence length="90" mass="10074">TSNYSAGAHRNAPHSDFVYSFCTGLKNTIELIIDNWKNEELNQANISVGKKQINKQRNGIGNTSIFQIRLRTKATDVEDDQGAVEFESQS</sequence>
<name>A0AAV5VMK2_9BILA</name>
<evidence type="ECO:0000313" key="2">
    <source>
        <dbReference type="Proteomes" id="UP001432322"/>
    </source>
</evidence>
<reference evidence="1" key="1">
    <citation type="submission" date="2023-10" db="EMBL/GenBank/DDBJ databases">
        <title>Genome assembly of Pristionchus species.</title>
        <authorList>
            <person name="Yoshida K."/>
            <person name="Sommer R.J."/>
        </authorList>
    </citation>
    <scope>NUCLEOTIDE SEQUENCE</scope>
    <source>
        <strain evidence="1">RS5133</strain>
    </source>
</reference>
<gene>
    <name evidence="1" type="ORF">PFISCL1PPCAC_12229</name>
</gene>
<proteinExistence type="predicted"/>
<dbReference type="AlphaFoldDB" id="A0AAV5VMK2"/>